<evidence type="ECO:0000313" key="1">
    <source>
        <dbReference type="EMBL" id="GAB0173753.1"/>
    </source>
</evidence>
<comment type="caution">
    <text evidence="1">The sequence shown here is derived from an EMBL/GenBank/DDBJ whole genome shotgun (WGS) entry which is preliminary data.</text>
</comment>
<dbReference type="EMBL" id="BAAFHN010000058">
    <property type="protein sequence ID" value="GAB0173753.1"/>
    <property type="molecule type" value="Genomic_DNA"/>
</dbReference>
<proteinExistence type="predicted"/>
<sequence length="52" mass="6186">MEEIKEELEAIIERLKESEDWELSFKVALLLYSTADKLTQLSQKQKQETRES</sequence>
<organism evidence="1 2">
    <name type="scientific">Helicobacter trogontum</name>
    <dbReference type="NCBI Taxonomy" id="50960"/>
    <lineage>
        <taxon>Bacteria</taxon>
        <taxon>Pseudomonadati</taxon>
        <taxon>Campylobacterota</taxon>
        <taxon>Epsilonproteobacteria</taxon>
        <taxon>Campylobacterales</taxon>
        <taxon>Helicobacteraceae</taxon>
        <taxon>Helicobacter</taxon>
    </lineage>
</organism>
<keyword evidence="2" id="KW-1185">Reference proteome</keyword>
<name>A0ABQ0D621_9HELI</name>
<gene>
    <name evidence="1" type="ORF">NHP164001_17740</name>
</gene>
<dbReference type="RefSeq" id="WP_369607754.1">
    <property type="nucleotide sequence ID" value="NZ_BAAFHN010000058.1"/>
</dbReference>
<dbReference type="Proteomes" id="UP001562457">
    <property type="component" value="Unassembled WGS sequence"/>
</dbReference>
<reference evidence="1 2" key="1">
    <citation type="submission" date="2024-06" db="EMBL/GenBank/DDBJ databases">
        <title>Draft genome sequence of Helicobacter trogontum NHP16-4001.</title>
        <authorList>
            <person name="Rimbara E."/>
            <person name="Suzuki M."/>
        </authorList>
    </citation>
    <scope>NUCLEOTIDE SEQUENCE [LARGE SCALE GENOMIC DNA]</scope>
    <source>
        <strain evidence="1 2">NHP16-4001</strain>
    </source>
</reference>
<protein>
    <submittedName>
        <fullName evidence="1">Uncharacterized protein</fullName>
    </submittedName>
</protein>
<accession>A0ABQ0D621</accession>
<evidence type="ECO:0000313" key="2">
    <source>
        <dbReference type="Proteomes" id="UP001562457"/>
    </source>
</evidence>